<dbReference type="GO" id="GO:0003899">
    <property type="term" value="F:DNA-directed RNA polymerase activity"/>
    <property type="evidence" value="ECO:0007669"/>
    <property type="project" value="InterPro"/>
</dbReference>
<protein>
    <submittedName>
        <fullName evidence="3">RNA polymerase Rpb6</fullName>
    </submittedName>
</protein>
<dbReference type="Proteomes" id="UP000249248">
    <property type="component" value="Unassembled WGS sequence"/>
</dbReference>
<dbReference type="EMBL" id="QKSB01000011">
    <property type="protein sequence ID" value="PZE16195.1"/>
    <property type="molecule type" value="Genomic_DNA"/>
</dbReference>
<evidence type="ECO:0000256" key="2">
    <source>
        <dbReference type="ARBA" id="ARBA00023163"/>
    </source>
</evidence>
<dbReference type="SMART" id="SM01409">
    <property type="entry name" value="RNA_pol_Rpb6"/>
    <property type="match status" value="1"/>
</dbReference>
<dbReference type="GO" id="GO:0000428">
    <property type="term" value="C:DNA-directed RNA polymerase complex"/>
    <property type="evidence" value="ECO:0007669"/>
    <property type="project" value="UniProtKB-KW"/>
</dbReference>
<evidence type="ECO:0000256" key="1">
    <source>
        <dbReference type="ARBA" id="ARBA00022478"/>
    </source>
</evidence>
<dbReference type="InterPro" id="IPR006110">
    <property type="entry name" value="Pol_omega/Rpo6/RPB6"/>
</dbReference>
<keyword evidence="2" id="KW-0804">Transcription</keyword>
<keyword evidence="4" id="KW-1185">Reference proteome</keyword>
<accession>A0A2W1NA73</accession>
<dbReference type="OrthoDB" id="9429628at2"/>
<keyword evidence="1" id="KW-0240">DNA-directed RNA polymerase</keyword>
<dbReference type="Pfam" id="PF01192">
    <property type="entry name" value="RNA_pol_Rpb6"/>
    <property type="match status" value="1"/>
</dbReference>
<sequence length="111" mass="12697">MSYKNTNAERSTITRDVEFLDDHTGNIYKSIAAISMRADQISSEVKEELIAKLAEFASTTDNLEEIFENREQIEISKFYEQLPKPAMIAIQEFIENKMYLKDPNGADVATK</sequence>
<evidence type="ECO:0000313" key="3">
    <source>
        <dbReference type="EMBL" id="PZE16195.1"/>
    </source>
</evidence>
<evidence type="ECO:0000313" key="4">
    <source>
        <dbReference type="Proteomes" id="UP000249248"/>
    </source>
</evidence>
<name>A0A2W1NA73_9FLAO</name>
<dbReference type="AlphaFoldDB" id="A0A2W1NA73"/>
<proteinExistence type="predicted"/>
<dbReference type="GO" id="GO:0006351">
    <property type="term" value="P:DNA-templated transcription"/>
    <property type="evidence" value="ECO:0007669"/>
    <property type="project" value="InterPro"/>
</dbReference>
<reference evidence="3 4" key="1">
    <citation type="submission" date="2018-06" db="EMBL/GenBank/DDBJ databases">
        <title>The draft genome sequence of Crocinitomix sp. SM1701.</title>
        <authorList>
            <person name="Zhang X."/>
        </authorList>
    </citation>
    <scope>NUCLEOTIDE SEQUENCE [LARGE SCALE GENOMIC DNA]</scope>
    <source>
        <strain evidence="3 4">SM1701</strain>
    </source>
</reference>
<comment type="caution">
    <text evidence="3">The sequence shown here is derived from an EMBL/GenBank/DDBJ whole genome shotgun (WGS) entry which is preliminary data.</text>
</comment>
<dbReference type="GO" id="GO:0003677">
    <property type="term" value="F:DNA binding"/>
    <property type="evidence" value="ECO:0007669"/>
    <property type="project" value="InterPro"/>
</dbReference>
<organism evidence="3 4">
    <name type="scientific">Putridiphycobacter roseus</name>
    <dbReference type="NCBI Taxonomy" id="2219161"/>
    <lineage>
        <taxon>Bacteria</taxon>
        <taxon>Pseudomonadati</taxon>
        <taxon>Bacteroidota</taxon>
        <taxon>Flavobacteriia</taxon>
        <taxon>Flavobacteriales</taxon>
        <taxon>Crocinitomicaceae</taxon>
        <taxon>Putridiphycobacter</taxon>
    </lineage>
</organism>
<gene>
    <name evidence="3" type="ORF">DNU06_14540</name>
</gene>